<evidence type="ECO:0000259" key="2">
    <source>
        <dbReference type="PROSITE" id="PS50113"/>
    </source>
</evidence>
<feature type="domain" description="GGDEF" evidence="4">
    <location>
        <begin position="288"/>
        <end position="431"/>
    </location>
</feature>
<dbReference type="NCBIfam" id="TIGR00254">
    <property type="entry name" value="GGDEF"/>
    <property type="match status" value="1"/>
</dbReference>
<dbReference type="PANTHER" id="PTHR44757:SF2">
    <property type="entry name" value="BIOFILM ARCHITECTURE MAINTENANCE PROTEIN MBAA"/>
    <property type="match status" value="1"/>
</dbReference>
<dbReference type="SUPFAM" id="SSF55073">
    <property type="entry name" value="Nucleotide cyclase"/>
    <property type="match status" value="1"/>
</dbReference>
<dbReference type="PANTHER" id="PTHR44757">
    <property type="entry name" value="DIGUANYLATE CYCLASE DGCP"/>
    <property type="match status" value="1"/>
</dbReference>
<dbReference type="InterPro" id="IPR001610">
    <property type="entry name" value="PAC"/>
</dbReference>
<dbReference type="InterPro" id="IPR035919">
    <property type="entry name" value="EAL_sf"/>
</dbReference>
<comment type="caution">
    <text evidence="5">The sequence shown here is derived from an EMBL/GenBank/DDBJ whole genome shotgun (WGS) entry which is preliminary data.</text>
</comment>
<gene>
    <name evidence="5" type="ORF">MNODULE_21605</name>
</gene>
<reference evidence="5 6" key="1">
    <citation type="journal article" date="2020" name="Nature">
        <title>Bacterial chemolithoautotrophy via manganese oxidation.</title>
        <authorList>
            <person name="Yu H."/>
            <person name="Leadbetter J.R."/>
        </authorList>
    </citation>
    <scope>NUCLEOTIDE SEQUENCE [LARGE SCALE GENOMIC DNA]</scope>
    <source>
        <strain evidence="5 6">Mn-1</strain>
    </source>
</reference>
<dbReference type="CDD" id="cd01949">
    <property type="entry name" value="GGDEF"/>
    <property type="match status" value="1"/>
</dbReference>
<dbReference type="AlphaFoldDB" id="A0A7X6IDB3"/>
<dbReference type="SUPFAM" id="SSF55785">
    <property type="entry name" value="PYP-like sensor domain (PAS domain)"/>
    <property type="match status" value="2"/>
</dbReference>
<dbReference type="PROSITE" id="PS50113">
    <property type="entry name" value="PAC"/>
    <property type="match status" value="2"/>
</dbReference>
<evidence type="ECO:0000259" key="3">
    <source>
        <dbReference type="PROSITE" id="PS50883"/>
    </source>
</evidence>
<dbReference type="Proteomes" id="UP000534783">
    <property type="component" value="Unassembled WGS sequence"/>
</dbReference>
<feature type="domain" description="EAL" evidence="3">
    <location>
        <begin position="440"/>
        <end position="694"/>
    </location>
</feature>
<dbReference type="Pfam" id="PF00563">
    <property type="entry name" value="EAL"/>
    <property type="match status" value="1"/>
</dbReference>
<dbReference type="InterPro" id="IPR013655">
    <property type="entry name" value="PAS_fold_3"/>
</dbReference>
<feature type="domain" description="PAC" evidence="2">
    <location>
        <begin position="204"/>
        <end position="256"/>
    </location>
</feature>
<proteinExistence type="predicted"/>
<dbReference type="CDD" id="cd00130">
    <property type="entry name" value="PAS"/>
    <property type="match status" value="2"/>
</dbReference>
<dbReference type="InterPro" id="IPR035965">
    <property type="entry name" value="PAS-like_dom_sf"/>
</dbReference>
<dbReference type="PROSITE" id="PS50112">
    <property type="entry name" value="PAS"/>
    <property type="match status" value="2"/>
</dbReference>
<dbReference type="Pfam" id="PF00990">
    <property type="entry name" value="GGDEF"/>
    <property type="match status" value="1"/>
</dbReference>
<dbReference type="PROSITE" id="PS50883">
    <property type="entry name" value="EAL"/>
    <property type="match status" value="1"/>
</dbReference>
<evidence type="ECO:0000313" key="5">
    <source>
        <dbReference type="EMBL" id="NKE73360.1"/>
    </source>
</evidence>
<feature type="domain" description="PAS" evidence="1">
    <location>
        <begin position="10"/>
        <end position="64"/>
    </location>
</feature>
<dbReference type="Gene3D" id="3.30.70.270">
    <property type="match status" value="1"/>
</dbReference>
<dbReference type="NCBIfam" id="TIGR00229">
    <property type="entry name" value="sensory_box"/>
    <property type="match status" value="2"/>
</dbReference>
<accession>A0A7X6IDB3</accession>
<dbReference type="SUPFAM" id="SSF141868">
    <property type="entry name" value="EAL domain-like"/>
    <property type="match status" value="1"/>
</dbReference>
<protein>
    <submittedName>
        <fullName evidence="5">EAL domain-containing protein</fullName>
    </submittedName>
</protein>
<dbReference type="InterPro" id="IPR000014">
    <property type="entry name" value="PAS"/>
</dbReference>
<dbReference type="RefSeq" id="WP_168063309.1">
    <property type="nucleotide sequence ID" value="NZ_VTOW01000006.1"/>
</dbReference>
<dbReference type="SMART" id="SM00091">
    <property type="entry name" value="PAS"/>
    <property type="match status" value="2"/>
</dbReference>
<dbReference type="Pfam" id="PF08447">
    <property type="entry name" value="PAS_3"/>
    <property type="match status" value="1"/>
</dbReference>
<name>A0A7X6IDB3_9BACT</name>
<dbReference type="Pfam" id="PF13426">
    <property type="entry name" value="PAS_9"/>
    <property type="match status" value="1"/>
</dbReference>
<sequence>MKTEKTTSLDKDYVDSIVDSMMNALIVIDPDGLIKTINRATRNLLKYTEEELVGRPVEFIFADDSPFKGMGSGVFESTYLSKDGRKIPVLISGSVMRDAAGQIQGIISLAQDITERKKSEEALRESQRVLSTLMGNLPGMAYRCKYDPDRTMEFASEGALELTGYSPSDLIGNTKISFAKLVHPDDLERIEADIKTALKEKHSFKLVYRMVDAAQNEKWVWEQGIGIFASNGKLLTLEGFVIDITERKLSEERLQYLANHDSLTGLPNRALFMEHLRLALMTAKRHQRLVAVLFLDLDRFKLINDTLGHGVGDLLLKGVADRLNICLRRTDTVARLNAMNGTVARLGGDEFTLLLTDIAQTQDVPIVVQRIVNIFMTPFFIEGHELFVTPSIGISLYPNDGDTPDKLLRNADTALYRAKEQGRNNYQFYLPEMNAKVSERLAMENSLRKALEKKEFLLHYQPQVDLNTGAIVGMEALVRWHHAESGLISPAKFIPLAEETGLILPIGEWVLRTACAQNKAWQEAGLPPIRVAVNLSGRQFQKKNLIETVRRTLTETGLDPAYLELELTESILMQKLEIITSVLSELDGMGIQISVDDFGTGYSSLSYLKRFPISNLKVDRSFVSDITTDPDDAAITSAIINMAHSLKLKVVAEGVETAEQLAFLRSLKCDRMQGYFFSRPLAAEEATKLLVEKKGVSFPS</sequence>
<evidence type="ECO:0000259" key="1">
    <source>
        <dbReference type="PROSITE" id="PS50112"/>
    </source>
</evidence>
<dbReference type="SMART" id="SM00052">
    <property type="entry name" value="EAL"/>
    <property type="match status" value="1"/>
</dbReference>
<dbReference type="InterPro" id="IPR001633">
    <property type="entry name" value="EAL_dom"/>
</dbReference>
<evidence type="ECO:0000313" key="6">
    <source>
        <dbReference type="Proteomes" id="UP000534783"/>
    </source>
</evidence>
<dbReference type="CDD" id="cd01948">
    <property type="entry name" value="EAL"/>
    <property type="match status" value="1"/>
</dbReference>
<dbReference type="PROSITE" id="PS50887">
    <property type="entry name" value="GGDEF"/>
    <property type="match status" value="1"/>
</dbReference>
<dbReference type="Gene3D" id="3.20.20.450">
    <property type="entry name" value="EAL domain"/>
    <property type="match status" value="1"/>
</dbReference>
<dbReference type="Gene3D" id="3.30.450.20">
    <property type="entry name" value="PAS domain"/>
    <property type="match status" value="2"/>
</dbReference>
<dbReference type="InterPro" id="IPR052155">
    <property type="entry name" value="Biofilm_reg_signaling"/>
</dbReference>
<dbReference type="SMART" id="SM00086">
    <property type="entry name" value="PAC"/>
    <property type="match status" value="2"/>
</dbReference>
<organism evidence="5 6">
    <name type="scientific">Candidatus Manganitrophus noduliformans</name>
    <dbReference type="NCBI Taxonomy" id="2606439"/>
    <lineage>
        <taxon>Bacteria</taxon>
        <taxon>Pseudomonadati</taxon>
        <taxon>Nitrospirota</taxon>
        <taxon>Nitrospiria</taxon>
        <taxon>Candidatus Troglogloeales</taxon>
        <taxon>Candidatus Manganitrophaceae</taxon>
        <taxon>Candidatus Manganitrophus</taxon>
    </lineage>
</organism>
<feature type="domain" description="PAC" evidence="2">
    <location>
        <begin position="73"/>
        <end position="125"/>
    </location>
</feature>
<keyword evidence="6" id="KW-1185">Reference proteome</keyword>
<dbReference type="InterPro" id="IPR000160">
    <property type="entry name" value="GGDEF_dom"/>
</dbReference>
<dbReference type="SMART" id="SM00267">
    <property type="entry name" value="GGDEF"/>
    <property type="match status" value="1"/>
</dbReference>
<dbReference type="EMBL" id="VTOW01000006">
    <property type="protein sequence ID" value="NKE73360.1"/>
    <property type="molecule type" value="Genomic_DNA"/>
</dbReference>
<evidence type="ECO:0000259" key="4">
    <source>
        <dbReference type="PROSITE" id="PS50887"/>
    </source>
</evidence>
<dbReference type="FunFam" id="3.20.20.450:FF:000001">
    <property type="entry name" value="Cyclic di-GMP phosphodiesterase yahA"/>
    <property type="match status" value="1"/>
</dbReference>
<dbReference type="InterPro" id="IPR043128">
    <property type="entry name" value="Rev_trsase/Diguanyl_cyclase"/>
</dbReference>
<feature type="domain" description="PAS" evidence="1">
    <location>
        <begin position="147"/>
        <end position="201"/>
    </location>
</feature>
<dbReference type="InterPro" id="IPR000700">
    <property type="entry name" value="PAS-assoc_C"/>
</dbReference>
<dbReference type="InterPro" id="IPR029787">
    <property type="entry name" value="Nucleotide_cyclase"/>
</dbReference>